<accession>F4RC09</accession>
<dbReference type="Proteomes" id="UP000001072">
    <property type="component" value="Unassembled WGS sequence"/>
</dbReference>
<dbReference type="InParanoid" id="F4RC09"/>
<protein>
    <submittedName>
        <fullName evidence="1">Uncharacterized protein</fullName>
    </submittedName>
</protein>
<dbReference type="KEGG" id="mlr:MELLADRAFT_103649"/>
<dbReference type="GeneID" id="18922034"/>
<organism evidence="2">
    <name type="scientific">Melampsora larici-populina (strain 98AG31 / pathotype 3-4-7)</name>
    <name type="common">Poplar leaf rust fungus</name>
    <dbReference type="NCBI Taxonomy" id="747676"/>
    <lineage>
        <taxon>Eukaryota</taxon>
        <taxon>Fungi</taxon>
        <taxon>Dikarya</taxon>
        <taxon>Basidiomycota</taxon>
        <taxon>Pucciniomycotina</taxon>
        <taxon>Pucciniomycetes</taxon>
        <taxon>Pucciniales</taxon>
        <taxon>Melampsoraceae</taxon>
        <taxon>Melampsora</taxon>
    </lineage>
</organism>
<dbReference type="HOGENOM" id="CLU_1360678_0_0_1"/>
<proteinExistence type="predicted"/>
<dbReference type="AlphaFoldDB" id="F4RC09"/>
<dbReference type="VEuPathDB" id="FungiDB:MELLADRAFT_103649"/>
<name>F4RC09_MELLP</name>
<keyword evidence="2" id="KW-1185">Reference proteome</keyword>
<dbReference type="EMBL" id="GL883095">
    <property type="protein sequence ID" value="EGG10195.1"/>
    <property type="molecule type" value="Genomic_DNA"/>
</dbReference>
<sequence>MLLVKRCSGVGTIADPKRTRTTTGGHCQYNSEKTRYTNIPVGTPNLRKHSKKVCHYVGQSCNVNDHTWVPMTGGDPIILDDSFNDLGKVPLPIIPCHSLYVGNVSTKCSFRNGRVSKANHDKLGDVGAVRCGLVCTVVPLLPNKVEVVICRQPLGLYSWSTKIVEHASHMPFWYIWGTSILACKPFPLPYKFFHRVFFGPF</sequence>
<evidence type="ECO:0000313" key="1">
    <source>
        <dbReference type="EMBL" id="EGG10195.1"/>
    </source>
</evidence>
<reference evidence="2" key="1">
    <citation type="journal article" date="2011" name="Proc. Natl. Acad. Sci. U.S.A.">
        <title>Obligate biotrophy features unraveled by the genomic analysis of rust fungi.</title>
        <authorList>
            <person name="Duplessis S."/>
            <person name="Cuomo C.A."/>
            <person name="Lin Y.-C."/>
            <person name="Aerts A."/>
            <person name="Tisserant E."/>
            <person name="Veneault-Fourrey C."/>
            <person name="Joly D.L."/>
            <person name="Hacquard S."/>
            <person name="Amselem J."/>
            <person name="Cantarel B.L."/>
            <person name="Chiu R."/>
            <person name="Coutinho P.M."/>
            <person name="Feau N."/>
            <person name="Field M."/>
            <person name="Frey P."/>
            <person name="Gelhaye E."/>
            <person name="Goldberg J."/>
            <person name="Grabherr M.G."/>
            <person name="Kodira C.D."/>
            <person name="Kohler A."/>
            <person name="Kuees U."/>
            <person name="Lindquist E.A."/>
            <person name="Lucas S.M."/>
            <person name="Mago R."/>
            <person name="Mauceli E."/>
            <person name="Morin E."/>
            <person name="Murat C."/>
            <person name="Pangilinan J.L."/>
            <person name="Park R."/>
            <person name="Pearson M."/>
            <person name="Quesneville H."/>
            <person name="Rouhier N."/>
            <person name="Sakthikumar S."/>
            <person name="Salamov A.A."/>
            <person name="Schmutz J."/>
            <person name="Selles B."/>
            <person name="Shapiro H."/>
            <person name="Tanguay P."/>
            <person name="Tuskan G.A."/>
            <person name="Henrissat B."/>
            <person name="Van de Peer Y."/>
            <person name="Rouze P."/>
            <person name="Ellis J.G."/>
            <person name="Dodds P.N."/>
            <person name="Schein J.E."/>
            <person name="Zhong S."/>
            <person name="Hamelin R.C."/>
            <person name="Grigoriev I.V."/>
            <person name="Szabo L.J."/>
            <person name="Martin F."/>
        </authorList>
    </citation>
    <scope>NUCLEOTIDE SEQUENCE [LARGE SCALE GENOMIC DNA]</scope>
    <source>
        <strain evidence="2">98AG31 / pathotype 3-4-7</strain>
    </source>
</reference>
<dbReference type="RefSeq" id="XP_007406496.1">
    <property type="nucleotide sequence ID" value="XM_007406434.1"/>
</dbReference>
<evidence type="ECO:0000313" key="2">
    <source>
        <dbReference type="Proteomes" id="UP000001072"/>
    </source>
</evidence>
<gene>
    <name evidence="1" type="ORF">MELLADRAFT_103649</name>
</gene>